<accession>A0A4U1HE45</accession>
<dbReference type="PANTHER" id="PTHR42673:SF21">
    <property type="entry name" value="GLUTATHIONE S-TRANSFERASE YFCF"/>
    <property type="match status" value="1"/>
</dbReference>
<keyword evidence="3" id="KW-0808">Transferase</keyword>
<feature type="domain" description="GST N-terminal" evidence="1">
    <location>
        <begin position="1"/>
        <end position="78"/>
    </location>
</feature>
<keyword evidence="4" id="KW-1185">Reference proteome</keyword>
<dbReference type="Proteomes" id="UP000305539">
    <property type="component" value="Unassembled WGS sequence"/>
</dbReference>
<reference evidence="3 4" key="1">
    <citation type="submission" date="2019-04" db="EMBL/GenBank/DDBJ databases">
        <title>Trinickia sp. 7GSK02, isolated from subtropical forest soil.</title>
        <authorList>
            <person name="Gao Z.-H."/>
            <person name="Qiu L.-H."/>
        </authorList>
    </citation>
    <scope>NUCLEOTIDE SEQUENCE [LARGE SCALE GENOMIC DNA]</scope>
    <source>
        <strain evidence="3 4">7GSK02</strain>
    </source>
</reference>
<proteinExistence type="predicted"/>
<dbReference type="SFLD" id="SFLDS00019">
    <property type="entry name" value="Glutathione_Transferase_(cytos"/>
    <property type="match status" value="1"/>
</dbReference>
<dbReference type="GO" id="GO:0006559">
    <property type="term" value="P:L-phenylalanine catabolic process"/>
    <property type="evidence" value="ECO:0007669"/>
    <property type="project" value="TreeGrafter"/>
</dbReference>
<dbReference type="CDD" id="cd00570">
    <property type="entry name" value="GST_N_family"/>
    <property type="match status" value="1"/>
</dbReference>
<dbReference type="InterPro" id="IPR010987">
    <property type="entry name" value="Glutathione-S-Trfase_C-like"/>
</dbReference>
<comment type="caution">
    <text evidence="3">The sequence shown here is derived from an EMBL/GenBank/DDBJ whole genome shotgun (WGS) entry which is preliminary data.</text>
</comment>
<organism evidence="3 4">
    <name type="scientific">Trinickia terrae</name>
    <dbReference type="NCBI Taxonomy" id="2571161"/>
    <lineage>
        <taxon>Bacteria</taxon>
        <taxon>Pseudomonadati</taxon>
        <taxon>Pseudomonadota</taxon>
        <taxon>Betaproteobacteria</taxon>
        <taxon>Burkholderiales</taxon>
        <taxon>Burkholderiaceae</taxon>
        <taxon>Trinickia</taxon>
    </lineage>
</organism>
<dbReference type="Gene3D" id="3.40.30.10">
    <property type="entry name" value="Glutaredoxin"/>
    <property type="match status" value="1"/>
</dbReference>
<dbReference type="GO" id="GO:0004364">
    <property type="term" value="F:glutathione transferase activity"/>
    <property type="evidence" value="ECO:0007669"/>
    <property type="project" value="TreeGrafter"/>
</dbReference>
<evidence type="ECO:0000259" key="1">
    <source>
        <dbReference type="PROSITE" id="PS50404"/>
    </source>
</evidence>
<dbReference type="PANTHER" id="PTHR42673">
    <property type="entry name" value="MALEYLACETOACETATE ISOMERASE"/>
    <property type="match status" value="1"/>
</dbReference>
<dbReference type="GO" id="GO:0006749">
    <property type="term" value="P:glutathione metabolic process"/>
    <property type="evidence" value="ECO:0007669"/>
    <property type="project" value="TreeGrafter"/>
</dbReference>
<dbReference type="SUPFAM" id="SSF52833">
    <property type="entry name" value="Thioredoxin-like"/>
    <property type="match status" value="1"/>
</dbReference>
<dbReference type="OrthoDB" id="8634103at2"/>
<evidence type="ECO:0000313" key="4">
    <source>
        <dbReference type="Proteomes" id="UP000305539"/>
    </source>
</evidence>
<dbReference type="InterPro" id="IPR004045">
    <property type="entry name" value="Glutathione_S-Trfase_N"/>
</dbReference>
<evidence type="ECO:0000313" key="3">
    <source>
        <dbReference type="EMBL" id="TKC79191.1"/>
    </source>
</evidence>
<dbReference type="EMBL" id="SWJE01000024">
    <property type="protein sequence ID" value="TKC79191.1"/>
    <property type="molecule type" value="Genomic_DNA"/>
</dbReference>
<dbReference type="Gene3D" id="1.20.1050.10">
    <property type="match status" value="1"/>
</dbReference>
<dbReference type="AlphaFoldDB" id="A0A4U1HE45"/>
<dbReference type="RefSeq" id="WP_136898819.1">
    <property type="nucleotide sequence ID" value="NZ_SWJE01000024.1"/>
</dbReference>
<dbReference type="InterPro" id="IPR036282">
    <property type="entry name" value="Glutathione-S-Trfase_C_sf"/>
</dbReference>
<dbReference type="PROSITE" id="PS50405">
    <property type="entry name" value="GST_CTER"/>
    <property type="match status" value="1"/>
</dbReference>
<dbReference type="InterPro" id="IPR040079">
    <property type="entry name" value="Glutathione_S-Trfase"/>
</dbReference>
<gene>
    <name evidence="3" type="ORF">FAZ69_30480</name>
</gene>
<sequence>MKLVGPWLSGYTRRVGTTLKLLNLPFEHLPYHAYQQRERVKAFSPMMRVPALELDDGQVLIDSSAIVDYLDSLVPPEQRLMPAGGPERVRALQLAGYAMACYDKLARYCDELMLRPEAYRLAHLQAGYEEQLLIGLGVLNAAHAQPWFLGPRISQADVMAVIAFQSAAVVLPHAVNNEAFPQLAALAHHAMQLPAFSSTLPDLSDLQASGLFGADANA</sequence>
<evidence type="ECO:0000259" key="2">
    <source>
        <dbReference type="PROSITE" id="PS50405"/>
    </source>
</evidence>
<dbReference type="InterPro" id="IPR036249">
    <property type="entry name" value="Thioredoxin-like_sf"/>
</dbReference>
<dbReference type="Pfam" id="PF13417">
    <property type="entry name" value="GST_N_3"/>
    <property type="match status" value="1"/>
</dbReference>
<protein>
    <submittedName>
        <fullName evidence="3">Glutathione S-transferase family protein</fullName>
    </submittedName>
</protein>
<dbReference type="GO" id="GO:0016034">
    <property type="term" value="F:maleylacetoacetate isomerase activity"/>
    <property type="evidence" value="ECO:0007669"/>
    <property type="project" value="TreeGrafter"/>
</dbReference>
<dbReference type="PROSITE" id="PS50404">
    <property type="entry name" value="GST_NTER"/>
    <property type="match status" value="1"/>
</dbReference>
<name>A0A4U1HE45_9BURK</name>
<dbReference type="SUPFAM" id="SSF47616">
    <property type="entry name" value="GST C-terminal domain-like"/>
    <property type="match status" value="1"/>
</dbReference>
<feature type="domain" description="GST C-terminal" evidence="2">
    <location>
        <begin position="84"/>
        <end position="211"/>
    </location>
</feature>